<evidence type="ECO:0000313" key="2">
    <source>
        <dbReference type="Proteomes" id="UP000749646"/>
    </source>
</evidence>
<dbReference type="OrthoDB" id="10647444at2759"/>
<evidence type="ECO:0000313" key="1">
    <source>
        <dbReference type="EMBL" id="KAF9920719.1"/>
    </source>
</evidence>
<sequence>MVQYMTSHDIVNPKIKNSTTHGRRQVLSIDELLEKAKESLLEKFRASKHAPRGTLAASVALAEETLGQDNYASSFSRYLGVKPVNVWRDVVEEDFDAKWNLGVASAKSMKDVHDEESQEEDQEQSLDVETQKNIRTCSATLSAVLRPEIRDNKDDVIRLAEEAQTTVTDCMQEMSCLVHKTTLLVS</sequence>
<dbReference type="EMBL" id="JAAAHW010011185">
    <property type="protein sequence ID" value="KAF9920719.1"/>
    <property type="molecule type" value="Genomic_DNA"/>
</dbReference>
<comment type="caution">
    <text evidence="1">The sequence shown here is derived from an EMBL/GenBank/DDBJ whole genome shotgun (WGS) entry which is preliminary data.</text>
</comment>
<gene>
    <name evidence="1" type="ORF">BGZ65_010980</name>
</gene>
<protein>
    <submittedName>
        <fullName evidence="1">Uncharacterized protein</fullName>
    </submittedName>
</protein>
<dbReference type="Proteomes" id="UP000749646">
    <property type="component" value="Unassembled WGS sequence"/>
</dbReference>
<organism evidence="1 2">
    <name type="scientific">Modicella reniformis</name>
    <dbReference type="NCBI Taxonomy" id="1440133"/>
    <lineage>
        <taxon>Eukaryota</taxon>
        <taxon>Fungi</taxon>
        <taxon>Fungi incertae sedis</taxon>
        <taxon>Mucoromycota</taxon>
        <taxon>Mortierellomycotina</taxon>
        <taxon>Mortierellomycetes</taxon>
        <taxon>Mortierellales</taxon>
        <taxon>Mortierellaceae</taxon>
        <taxon>Modicella</taxon>
    </lineage>
</organism>
<name>A0A9P6LPM1_9FUNG</name>
<dbReference type="AlphaFoldDB" id="A0A9P6LPM1"/>
<proteinExistence type="predicted"/>
<keyword evidence="2" id="KW-1185">Reference proteome</keyword>
<accession>A0A9P6LPM1</accession>
<reference evidence="1" key="1">
    <citation type="journal article" date="2020" name="Fungal Divers.">
        <title>Resolving the Mortierellaceae phylogeny through synthesis of multi-gene phylogenetics and phylogenomics.</title>
        <authorList>
            <person name="Vandepol N."/>
            <person name="Liber J."/>
            <person name="Desiro A."/>
            <person name="Na H."/>
            <person name="Kennedy M."/>
            <person name="Barry K."/>
            <person name="Grigoriev I.V."/>
            <person name="Miller A.N."/>
            <person name="O'Donnell K."/>
            <person name="Stajich J.E."/>
            <person name="Bonito G."/>
        </authorList>
    </citation>
    <scope>NUCLEOTIDE SEQUENCE</scope>
    <source>
        <strain evidence="1">MES-2147</strain>
    </source>
</reference>